<evidence type="ECO:0000313" key="2">
    <source>
        <dbReference type="Proteomes" id="UP001175817"/>
    </source>
</evidence>
<accession>A0AB35WFE4</accession>
<dbReference type="RefSeq" id="WP_108703614.1">
    <property type="nucleotide sequence ID" value="NZ_CP029141.1"/>
</dbReference>
<organism evidence="1 2">
    <name type="scientific">Klebsiella michiganensis</name>
    <dbReference type="NCBI Taxonomy" id="1134687"/>
    <lineage>
        <taxon>Bacteria</taxon>
        <taxon>Pseudomonadati</taxon>
        <taxon>Pseudomonadota</taxon>
        <taxon>Gammaproteobacteria</taxon>
        <taxon>Enterobacterales</taxon>
        <taxon>Enterobacteriaceae</taxon>
        <taxon>Klebsiella/Raoultella group</taxon>
        <taxon>Klebsiella</taxon>
    </lineage>
</organism>
<dbReference type="AlphaFoldDB" id="A0AB35WFE4"/>
<protein>
    <submittedName>
        <fullName evidence="1">Uncharacterized protein</fullName>
    </submittedName>
</protein>
<name>A0AB35WFE4_9ENTR</name>
<reference evidence="1" key="1">
    <citation type="journal article" date="2023" name="Nat. Commun.">
        <title>Genomic dissection of endemic carbapenem resistance reveals metallo-beta-lactamase dissemination through clonal, plasmid and integron transfer.</title>
        <authorList>
            <person name="Macesic N."/>
            <person name="Hawkey J."/>
            <person name="Vezina B."/>
            <person name="Wisniewski J.A."/>
            <person name="Cottingham H."/>
            <person name="Blakeway L.V."/>
            <person name="Harshegyi T."/>
            <person name="Pragastis K."/>
            <person name="Badoordeen G.Z."/>
            <person name="Dennison A."/>
            <person name="Spelman D.W."/>
            <person name="Jenney A.W.J."/>
            <person name="Peleg A.Y."/>
        </authorList>
    </citation>
    <scope>NUCLEOTIDE SEQUENCE</scope>
    <source>
        <strain evidence="1">CPO078</strain>
    </source>
</reference>
<gene>
    <name evidence="1" type="ORF">QAB24_021305</name>
</gene>
<dbReference type="Proteomes" id="UP001175817">
    <property type="component" value="Unassembled WGS sequence"/>
</dbReference>
<reference evidence="1" key="2">
    <citation type="submission" date="2024-01" db="EMBL/GenBank/DDBJ databases">
        <authorList>
            <person name="Macesic N."/>
        </authorList>
    </citation>
    <scope>NUCLEOTIDE SEQUENCE</scope>
    <source>
        <strain evidence="1">CPO078</strain>
    </source>
</reference>
<evidence type="ECO:0000313" key="1">
    <source>
        <dbReference type="EMBL" id="MEC6053035.1"/>
    </source>
</evidence>
<proteinExistence type="predicted"/>
<dbReference type="EMBL" id="JARTTH020000001">
    <property type="protein sequence ID" value="MEC6053035.1"/>
    <property type="molecule type" value="Genomic_DNA"/>
</dbReference>
<comment type="caution">
    <text evidence="1">The sequence shown here is derived from an EMBL/GenBank/DDBJ whole genome shotgun (WGS) entry which is preliminary data.</text>
</comment>
<sequence>MNVSVRLLPGSRCAYPGYGFIIVCGPVARVRRLRRNPGIRRDECIGAASSRVALRLPGLRVHHRLRTGSPGKAFTPQPGDTPG</sequence>